<dbReference type="PROSITE" id="PS50016">
    <property type="entry name" value="ZF_PHD_2"/>
    <property type="match status" value="1"/>
</dbReference>
<dbReference type="GO" id="GO:0016055">
    <property type="term" value="P:Wnt signaling pathway"/>
    <property type="evidence" value="ECO:0007669"/>
    <property type="project" value="UniProtKB-KW"/>
</dbReference>
<feature type="region of interest" description="Disordered" evidence="9">
    <location>
        <begin position="1"/>
        <end position="71"/>
    </location>
</feature>
<dbReference type="PROSITE" id="PS01359">
    <property type="entry name" value="ZF_PHD_1"/>
    <property type="match status" value="1"/>
</dbReference>
<keyword evidence="5" id="KW-0862">Zinc</keyword>
<gene>
    <name evidence="11" type="primary">PYGO2</name>
    <name evidence="11" type="ORF">OS493_030013</name>
</gene>
<dbReference type="InterPro" id="IPR011011">
    <property type="entry name" value="Znf_FYVE_PHD"/>
</dbReference>
<keyword evidence="3" id="KW-0479">Metal-binding</keyword>
<dbReference type="CDD" id="cd15551">
    <property type="entry name" value="PHD_PYGO"/>
    <property type="match status" value="1"/>
</dbReference>
<dbReference type="InterPro" id="IPR001965">
    <property type="entry name" value="Znf_PHD"/>
</dbReference>
<dbReference type="OrthoDB" id="270215at2759"/>
<dbReference type="GO" id="GO:0005634">
    <property type="term" value="C:nucleus"/>
    <property type="evidence" value="ECO:0007669"/>
    <property type="project" value="UniProtKB-SubCell"/>
</dbReference>
<feature type="compositionally biased region" description="Polar residues" evidence="9">
    <location>
        <begin position="43"/>
        <end position="56"/>
    </location>
</feature>
<organism evidence="11 12">
    <name type="scientific">Desmophyllum pertusum</name>
    <dbReference type="NCBI Taxonomy" id="174260"/>
    <lineage>
        <taxon>Eukaryota</taxon>
        <taxon>Metazoa</taxon>
        <taxon>Cnidaria</taxon>
        <taxon>Anthozoa</taxon>
        <taxon>Hexacorallia</taxon>
        <taxon>Scleractinia</taxon>
        <taxon>Caryophylliina</taxon>
        <taxon>Caryophylliidae</taxon>
        <taxon>Desmophyllum</taxon>
    </lineage>
</organism>
<dbReference type="Pfam" id="PF00628">
    <property type="entry name" value="PHD"/>
    <property type="match status" value="1"/>
</dbReference>
<evidence type="ECO:0000256" key="1">
    <source>
        <dbReference type="ARBA" id="ARBA00004123"/>
    </source>
</evidence>
<dbReference type="FunFam" id="3.30.40.10:FF:000107">
    <property type="entry name" value="pygopus homolog 1"/>
    <property type="match status" value="1"/>
</dbReference>
<reference evidence="11" key="1">
    <citation type="submission" date="2023-01" db="EMBL/GenBank/DDBJ databases">
        <title>Genome assembly of the deep-sea coral Lophelia pertusa.</title>
        <authorList>
            <person name="Herrera S."/>
            <person name="Cordes E."/>
        </authorList>
    </citation>
    <scope>NUCLEOTIDE SEQUENCE</scope>
    <source>
        <strain evidence="11">USNM1676648</strain>
        <tissue evidence="11">Polyp</tissue>
    </source>
</reference>
<keyword evidence="2" id="KW-0879">Wnt signaling pathway</keyword>
<evidence type="ECO:0000256" key="5">
    <source>
        <dbReference type="ARBA" id="ARBA00022833"/>
    </source>
</evidence>
<protein>
    <submittedName>
        <fullName evidence="11">Pygopus</fullName>
    </submittedName>
</protein>
<evidence type="ECO:0000259" key="10">
    <source>
        <dbReference type="PROSITE" id="PS50016"/>
    </source>
</evidence>
<dbReference type="Proteomes" id="UP001163046">
    <property type="component" value="Unassembled WGS sequence"/>
</dbReference>
<dbReference type="InterPro" id="IPR013083">
    <property type="entry name" value="Znf_RING/FYVE/PHD"/>
</dbReference>
<comment type="function">
    <text evidence="7">Involved in signal transduction through the Wnt pathway.</text>
</comment>
<dbReference type="SMART" id="SM00249">
    <property type="entry name" value="PHD"/>
    <property type="match status" value="1"/>
</dbReference>
<dbReference type="GO" id="GO:0008270">
    <property type="term" value="F:zinc ion binding"/>
    <property type="evidence" value="ECO:0007669"/>
    <property type="project" value="UniProtKB-KW"/>
</dbReference>
<keyword evidence="4 8" id="KW-0863">Zinc-finger</keyword>
<evidence type="ECO:0000313" key="11">
    <source>
        <dbReference type="EMBL" id="KAJ7383211.1"/>
    </source>
</evidence>
<proteinExistence type="predicted"/>
<dbReference type="PANTHER" id="PTHR23194">
    <property type="entry name" value="PYGOPUS"/>
    <property type="match status" value="1"/>
</dbReference>
<comment type="subcellular location">
    <subcellularLocation>
        <location evidence="1">Nucleus</location>
    </subcellularLocation>
</comment>
<evidence type="ECO:0000313" key="12">
    <source>
        <dbReference type="Proteomes" id="UP001163046"/>
    </source>
</evidence>
<name>A0A9W9ZKI6_9CNID</name>
<evidence type="ECO:0000256" key="7">
    <source>
        <dbReference type="ARBA" id="ARBA00037400"/>
    </source>
</evidence>
<evidence type="ECO:0000256" key="6">
    <source>
        <dbReference type="ARBA" id="ARBA00023242"/>
    </source>
</evidence>
<dbReference type="SUPFAM" id="SSF57903">
    <property type="entry name" value="FYVE/PHD zinc finger"/>
    <property type="match status" value="1"/>
</dbReference>
<evidence type="ECO:0000256" key="3">
    <source>
        <dbReference type="ARBA" id="ARBA00022723"/>
    </source>
</evidence>
<evidence type="ECO:0000256" key="9">
    <source>
        <dbReference type="SAM" id="MobiDB-lite"/>
    </source>
</evidence>
<dbReference type="InterPro" id="IPR019787">
    <property type="entry name" value="Znf_PHD-finger"/>
</dbReference>
<keyword evidence="12" id="KW-1185">Reference proteome</keyword>
<sequence length="159" mass="17442">MPRQRKVPARFRDGANADEIEGEGESSGSNPESPQKKQRKESSGSSDLASPVTSAQHFGVPPVFTTEPNTHSHPAEVTVEMNRSSLEIDPVYPCGICKREVNDNDDAIFCETGCAQWYHRVCTGLTELAYDLLTAEENAEWVCDNCIATKNVPSVKLKS</sequence>
<dbReference type="InterPro" id="IPR052475">
    <property type="entry name" value="Wnt_Signal_Transd_Protein"/>
</dbReference>
<evidence type="ECO:0000256" key="2">
    <source>
        <dbReference type="ARBA" id="ARBA00022687"/>
    </source>
</evidence>
<comment type="caution">
    <text evidence="11">The sequence shown here is derived from an EMBL/GenBank/DDBJ whole genome shotgun (WGS) entry which is preliminary data.</text>
</comment>
<dbReference type="InterPro" id="IPR019786">
    <property type="entry name" value="Zinc_finger_PHD-type_CS"/>
</dbReference>
<keyword evidence="6" id="KW-0539">Nucleus</keyword>
<dbReference type="AlphaFoldDB" id="A0A9W9ZKI6"/>
<feature type="domain" description="PHD-type" evidence="10">
    <location>
        <begin position="91"/>
        <end position="149"/>
    </location>
</feature>
<accession>A0A9W9ZKI6</accession>
<dbReference type="PANTHER" id="PTHR23194:SF16">
    <property type="entry name" value="PROTEIN PYGOPUS"/>
    <property type="match status" value="1"/>
</dbReference>
<dbReference type="Gene3D" id="3.30.40.10">
    <property type="entry name" value="Zinc/RING finger domain, C3HC4 (zinc finger)"/>
    <property type="match status" value="1"/>
</dbReference>
<evidence type="ECO:0000256" key="8">
    <source>
        <dbReference type="PROSITE-ProRule" id="PRU00146"/>
    </source>
</evidence>
<dbReference type="EMBL" id="MU825904">
    <property type="protein sequence ID" value="KAJ7383211.1"/>
    <property type="molecule type" value="Genomic_DNA"/>
</dbReference>
<evidence type="ECO:0000256" key="4">
    <source>
        <dbReference type="ARBA" id="ARBA00022771"/>
    </source>
</evidence>